<keyword evidence="3" id="KW-1185">Reference proteome</keyword>
<organism evidence="2 3">
    <name type="scientific">Pseudopithomyces chartarum</name>
    <dbReference type="NCBI Taxonomy" id="1892770"/>
    <lineage>
        <taxon>Eukaryota</taxon>
        <taxon>Fungi</taxon>
        <taxon>Dikarya</taxon>
        <taxon>Ascomycota</taxon>
        <taxon>Pezizomycotina</taxon>
        <taxon>Dothideomycetes</taxon>
        <taxon>Pleosporomycetidae</taxon>
        <taxon>Pleosporales</taxon>
        <taxon>Massarineae</taxon>
        <taxon>Didymosphaeriaceae</taxon>
        <taxon>Pseudopithomyces</taxon>
    </lineage>
</organism>
<dbReference type="PRINTS" id="PR00463">
    <property type="entry name" value="EP450I"/>
</dbReference>
<evidence type="ECO:0000313" key="2">
    <source>
        <dbReference type="EMBL" id="KAK3202051.1"/>
    </source>
</evidence>
<protein>
    <recommendedName>
        <fullName evidence="4">Cytochrome P450</fullName>
    </recommendedName>
</protein>
<accession>A0AAN6LTU4</accession>
<keyword evidence="1" id="KW-0479">Metal-binding</keyword>
<dbReference type="Gene3D" id="1.10.630.10">
    <property type="entry name" value="Cytochrome P450"/>
    <property type="match status" value="1"/>
</dbReference>
<dbReference type="GO" id="GO:0016705">
    <property type="term" value="F:oxidoreductase activity, acting on paired donors, with incorporation or reduction of molecular oxygen"/>
    <property type="evidence" value="ECO:0007669"/>
    <property type="project" value="InterPro"/>
</dbReference>
<dbReference type="CDD" id="cd11060">
    <property type="entry name" value="CYP57A1-like"/>
    <property type="match status" value="1"/>
</dbReference>
<evidence type="ECO:0000313" key="3">
    <source>
        <dbReference type="Proteomes" id="UP001280581"/>
    </source>
</evidence>
<evidence type="ECO:0008006" key="4">
    <source>
        <dbReference type="Google" id="ProtNLM"/>
    </source>
</evidence>
<dbReference type="InterPro" id="IPR036396">
    <property type="entry name" value="Cyt_P450_sf"/>
</dbReference>
<dbReference type="Proteomes" id="UP001280581">
    <property type="component" value="Unassembled WGS sequence"/>
</dbReference>
<proteinExistence type="predicted"/>
<comment type="cofactor">
    <cofactor evidence="1">
        <name>heme</name>
        <dbReference type="ChEBI" id="CHEBI:30413"/>
    </cofactor>
</comment>
<dbReference type="InterPro" id="IPR002401">
    <property type="entry name" value="Cyt_P450_E_grp-I"/>
</dbReference>
<dbReference type="PANTHER" id="PTHR24305">
    <property type="entry name" value="CYTOCHROME P450"/>
    <property type="match status" value="1"/>
</dbReference>
<dbReference type="EMBL" id="WVTA01000015">
    <property type="protein sequence ID" value="KAK3202051.1"/>
    <property type="molecule type" value="Genomic_DNA"/>
</dbReference>
<dbReference type="GO" id="GO:0020037">
    <property type="term" value="F:heme binding"/>
    <property type="evidence" value="ECO:0007669"/>
    <property type="project" value="InterPro"/>
</dbReference>
<evidence type="ECO:0000256" key="1">
    <source>
        <dbReference type="PIRSR" id="PIRSR602401-1"/>
    </source>
</evidence>
<keyword evidence="1" id="KW-0349">Heme</keyword>
<keyword evidence="1" id="KW-0408">Iron</keyword>
<comment type="caution">
    <text evidence="2">The sequence shown here is derived from an EMBL/GenBank/DDBJ whole genome shotgun (WGS) entry which is preliminary data.</text>
</comment>
<dbReference type="AlphaFoldDB" id="A0AAN6LTU4"/>
<gene>
    <name evidence="2" type="ORF">GRF29_164g1529881</name>
</gene>
<name>A0AAN6LTU4_9PLEO</name>
<dbReference type="PRINTS" id="PR00385">
    <property type="entry name" value="P450"/>
</dbReference>
<dbReference type="InterPro" id="IPR001128">
    <property type="entry name" value="Cyt_P450"/>
</dbReference>
<feature type="binding site" description="axial binding residue" evidence="1">
    <location>
        <position position="339"/>
    </location>
    <ligand>
        <name>heme</name>
        <dbReference type="ChEBI" id="CHEBI:30413"/>
    </ligand>
    <ligandPart>
        <name>Fe</name>
        <dbReference type="ChEBI" id="CHEBI:18248"/>
    </ligandPart>
</feature>
<dbReference type="InterPro" id="IPR050121">
    <property type="entry name" value="Cytochrome_P450_monoxygenase"/>
</dbReference>
<dbReference type="GO" id="GO:0004497">
    <property type="term" value="F:monooxygenase activity"/>
    <property type="evidence" value="ECO:0007669"/>
    <property type="project" value="InterPro"/>
</dbReference>
<sequence>MRFDPTRDNLFSMRDEAAHNSLRAKMAYGYSGKENTSLEGTIDTQIKALVDLIKSKYLSTAEEYRPLDFGEKTNYFTMDVITDLSFSQPFGYLTQDNDVYDYFKITKSFIPIVMVLCDLPSLATLLQSRLLRGFLPSESDKLGFGAFIGVAKKVVAERFAPGAKPRSDMLGSFIRRGLDQEEASGEALLQVVAGSDTTATVLRTVMLGLLTNPTAYRKLQAEIDTGIAAGQISSPITDAEARQMPYLQAIIREGLRLMPPASGALFKQTPPEGDTINGIFIPGGTQVGGSVLAIHRSKKIFGADAEIFRPERWLTATPENVAKMASTVDLVFSYGKWQCLGKSVAHMEFNKIFVELFRRFDIFAANFERPALVRNAGIWMATDFLVRVQPRESIKSD</sequence>
<reference evidence="2 3" key="1">
    <citation type="submission" date="2021-02" db="EMBL/GenBank/DDBJ databases">
        <title>Genome assembly of Pseudopithomyces chartarum.</title>
        <authorList>
            <person name="Jauregui R."/>
            <person name="Singh J."/>
            <person name="Voisey C."/>
        </authorList>
    </citation>
    <scope>NUCLEOTIDE SEQUENCE [LARGE SCALE GENOMIC DNA]</scope>
    <source>
        <strain evidence="2 3">AGR01</strain>
    </source>
</reference>
<dbReference type="SUPFAM" id="SSF48264">
    <property type="entry name" value="Cytochrome P450"/>
    <property type="match status" value="1"/>
</dbReference>
<dbReference type="GO" id="GO:0005506">
    <property type="term" value="F:iron ion binding"/>
    <property type="evidence" value="ECO:0007669"/>
    <property type="project" value="InterPro"/>
</dbReference>
<dbReference type="PANTHER" id="PTHR24305:SF168">
    <property type="entry name" value="P450, PUTATIVE (EUROFUNG)-RELATED"/>
    <property type="match status" value="1"/>
</dbReference>
<dbReference type="Pfam" id="PF00067">
    <property type="entry name" value="p450"/>
    <property type="match status" value="1"/>
</dbReference>